<sequence>MHSFSPTRCAHTMYCHLDQHHPNRSHHQFHFVLTSSKHLTLSRISSLIIRIETQAGHEFSGDFSATRQTTKARDHHHWTRIKVGTKPNH</sequence>
<reference evidence="1 2" key="1">
    <citation type="submission" date="2019-09" db="EMBL/GenBank/DDBJ databases">
        <authorList>
            <person name="Ou C."/>
        </authorList>
    </citation>
    <scope>NUCLEOTIDE SEQUENCE [LARGE SCALE GENOMIC DNA]</scope>
    <source>
        <strain evidence="1">S2</strain>
        <tissue evidence="1">Leaf</tissue>
    </source>
</reference>
<comment type="caution">
    <text evidence="1">The sequence shown here is derived from an EMBL/GenBank/DDBJ whole genome shotgun (WGS) entry which is preliminary data.</text>
</comment>
<proteinExistence type="predicted"/>
<keyword evidence="2" id="KW-1185">Reference proteome</keyword>
<accession>A0A5N5FT30</accession>
<dbReference type="EMBL" id="SMOL01000559">
    <property type="protein sequence ID" value="KAB2606057.1"/>
    <property type="molecule type" value="Genomic_DNA"/>
</dbReference>
<gene>
    <name evidence="1" type="ORF">D8674_005774</name>
</gene>
<reference evidence="2" key="2">
    <citation type="submission" date="2019-10" db="EMBL/GenBank/DDBJ databases">
        <title>A de novo genome assembly of a pear dwarfing rootstock.</title>
        <authorList>
            <person name="Wang F."/>
            <person name="Wang J."/>
            <person name="Li S."/>
            <person name="Zhang Y."/>
            <person name="Fang M."/>
            <person name="Ma L."/>
            <person name="Zhao Y."/>
            <person name="Jiang S."/>
        </authorList>
    </citation>
    <scope>NUCLEOTIDE SEQUENCE [LARGE SCALE GENOMIC DNA]</scope>
</reference>
<reference evidence="1 2" key="3">
    <citation type="submission" date="2019-11" db="EMBL/GenBank/DDBJ databases">
        <title>A de novo genome assembly of a pear dwarfing rootstock.</title>
        <authorList>
            <person name="Wang F."/>
            <person name="Wang J."/>
            <person name="Li S."/>
            <person name="Zhang Y."/>
            <person name="Fang M."/>
            <person name="Ma L."/>
            <person name="Zhao Y."/>
            <person name="Jiang S."/>
        </authorList>
    </citation>
    <scope>NUCLEOTIDE SEQUENCE [LARGE SCALE GENOMIC DNA]</scope>
    <source>
        <strain evidence="1">S2</strain>
        <tissue evidence="1">Leaf</tissue>
    </source>
</reference>
<protein>
    <submittedName>
        <fullName evidence="1">Uncharacterized protein</fullName>
    </submittedName>
</protein>
<dbReference type="AlphaFoldDB" id="A0A5N5FT30"/>
<organism evidence="1 2">
    <name type="scientific">Pyrus ussuriensis x Pyrus communis</name>
    <dbReference type="NCBI Taxonomy" id="2448454"/>
    <lineage>
        <taxon>Eukaryota</taxon>
        <taxon>Viridiplantae</taxon>
        <taxon>Streptophyta</taxon>
        <taxon>Embryophyta</taxon>
        <taxon>Tracheophyta</taxon>
        <taxon>Spermatophyta</taxon>
        <taxon>Magnoliopsida</taxon>
        <taxon>eudicotyledons</taxon>
        <taxon>Gunneridae</taxon>
        <taxon>Pentapetalae</taxon>
        <taxon>rosids</taxon>
        <taxon>fabids</taxon>
        <taxon>Rosales</taxon>
        <taxon>Rosaceae</taxon>
        <taxon>Amygdaloideae</taxon>
        <taxon>Maleae</taxon>
        <taxon>Pyrus</taxon>
    </lineage>
</organism>
<evidence type="ECO:0000313" key="1">
    <source>
        <dbReference type="EMBL" id="KAB2606057.1"/>
    </source>
</evidence>
<dbReference type="Proteomes" id="UP000327157">
    <property type="component" value="Chromosome 11"/>
</dbReference>
<evidence type="ECO:0000313" key="2">
    <source>
        <dbReference type="Proteomes" id="UP000327157"/>
    </source>
</evidence>
<name>A0A5N5FT30_9ROSA</name>